<keyword evidence="1" id="KW-1133">Transmembrane helix</keyword>
<feature type="transmembrane region" description="Helical" evidence="1">
    <location>
        <begin position="25"/>
        <end position="49"/>
    </location>
</feature>
<sequence length="50" mass="5381">MQRGNKPDVESDFDMTVKMSRSGGYSLRLVATGICSALIALIAFISFGLI</sequence>
<evidence type="ECO:0000313" key="2">
    <source>
        <dbReference type="EMBL" id="EKK01552.1"/>
    </source>
</evidence>
<dbReference type="EMBL" id="AMCW01000090">
    <property type="protein sequence ID" value="EKK01552.1"/>
    <property type="molecule type" value="Genomic_DNA"/>
</dbReference>
<evidence type="ECO:0000256" key="1">
    <source>
        <dbReference type="SAM" id="Phobius"/>
    </source>
</evidence>
<organism evidence="2 3">
    <name type="scientific">Rhodopirellula baltica SH28</name>
    <dbReference type="NCBI Taxonomy" id="993517"/>
    <lineage>
        <taxon>Bacteria</taxon>
        <taxon>Pseudomonadati</taxon>
        <taxon>Planctomycetota</taxon>
        <taxon>Planctomycetia</taxon>
        <taxon>Pirellulales</taxon>
        <taxon>Pirellulaceae</taxon>
        <taxon>Rhodopirellula</taxon>
    </lineage>
</organism>
<gene>
    <name evidence="2" type="ORF">RBSH_03113</name>
</gene>
<dbReference type="AlphaFoldDB" id="K5D4G3"/>
<keyword evidence="1" id="KW-0812">Transmembrane</keyword>
<proteinExistence type="predicted"/>
<comment type="caution">
    <text evidence="2">The sequence shown here is derived from an EMBL/GenBank/DDBJ whole genome shotgun (WGS) entry which is preliminary data.</text>
</comment>
<evidence type="ECO:0000313" key="3">
    <source>
        <dbReference type="Proteomes" id="UP000007993"/>
    </source>
</evidence>
<name>K5D4G3_RHOBT</name>
<dbReference type="Proteomes" id="UP000007993">
    <property type="component" value="Unassembled WGS sequence"/>
</dbReference>
<keyword evidence="1" id="KW-0472">Membrane</keyword>
<protein>
    <submittedName>
        <fullName evidence="2">Uncharacterized protein</fullName>
    </submittedName>
</protein>
<dbReference type="PATRIC" id="fig|993517.3.peg.3376"/>
<reference evidence="2 3" key="1">
    <citation type="journal article" date="2013" name="Mar. Genomics">
        <title>Expression of sulfatases in Rhodopirellula baltica and the diversity of sulfatases in the genus Rhodopirellula.</title>
        <authorList>
            <person name="Wegner C.E."/>
            <person name="Richter-Heitmann T."/>
            <person name="Klindworth A."/>
            <person name="Klockow C."/>
            <person name="Richter M."/>
            <person name="Achstetter T."/>
            <person name="Glockner F.O."/>
            <person name="Harder J."/>
        </authorList>
    </citation>
    <scope>NUCLEOTIDE SEQUENCE [LARGE SCALE GENOMIC DNA]</scope>
    <source>
        <strain evidence="2 3">SH28</strain>
    </source>
</reference>
<accession>K5D4G3</accession>